<dbReference type="EMBL" id="UYJE01007021">
    <property type="protein sequence ID" value="VDI51073.1"/>
    <property type="molecule type" value="Genomic_DNA"/>
</dbReference>
<evidence type="ECO:0000313" key="6">
    <source>
        <dbReference type="Proteomes" id="UP000596742"/>
    </source>
</evidence>
<dbReference type="InterPro" id="IPR036028">
    <property type="entry name" value="SH3-like_dom_sf"/>
</dbReference>
<accession>A0A8B6FL97</accession>
<dbReference type="InterPro" id="IPR051759">
    <property type="entry name" value="LIM-SH3_domain_protein"/>
</dbReference>
<dbReference type="SUPFAM" id="SSF50044">
    <property type="entry name" value="SH3-domain"/>
    <property type="match status" value="2"/>
</dbReference>
<sequence length="153" mass="17188">MFKVIYNYKASIDTAINLSVGDKISNVEDVGNGWSMGHNVSSGKTGTFPTSYIAKNLTFKDKVKRMSRVRKTTDQLEIMYKAIYAYQADTDTDINLCVGDTISNVEDVGNGWSMGHNKSSGKTGTFPTSYIAKNLTLKTRSKECQWRRRRLTH</sequence>
<keyword evidence="6" id="KW-1185">Reference proteome</keyword>
<dbReference type="OrthoDB" id="10255964at2759"/>
<evidence type="ECO:0000256" key="1">
    <source>
        <dbReference type="ARBA" id="ARBA00022443"/>
    </source>
</evidence>
<dbReference type="InterPro" id="IPR001452">
    <property type="entry name" value="SH3_domain"/>
</dbReference>
<dbReference type="Pfam" id="PF00018">
    <property type="entry name" value="SH3_1"/>
    <property type="match status" value="2"/>
</dbReference>
<name>A0A8B6FL97_MYTGA</name>
<dbReference type="CDD" id="cd00174">
    <property type="entry name" value="SH3"/>
    <property type="match status" value="1"/>
</dbReference>
<protein>
    <submittedName>
        <fullName evidence="5">Formin-binding protein 1</fullName>
    </submittedName>
</protein>
<comment type="caution">
    <text evidence="5">The sequence shown here is derived from an EMBL/GenBank/DDBJ whole genome shotgun (WGS) entry which is preliminary data.</text>
</comment>
<organism evidence="5 6">
    <name type="scientific">Mytilus galloprovincialis</name>
    <name type="common">Mediterranean mussel</name>
    <dbReference type="NCBI Taxonomy" id="29158"/>
    <lineage>
        <taxon>Eukaryota</taxon>
        <taxon>Metazoa</taxon>
        <taxon>Spiralia</taxon>
        <taxon>Lophotrochozoa</taxon>
        <taxon>Mollusca</taxon>
        <taxon>Bivalvia</taxon>
        <taxon>Autobranchia</taxon>
        <taxon>Pteriomorphia</taxon>
        <taxon>Mytilida</taxon>
        <taxon>Mytiloidea</taxon>
        <taxon>Mytilidae</taxon>
        <taxon>Mytilinae</taxon>
        <taxon>Mytilus</taxon>
    </lineage>
</organism>
<dbReference type="Gene3D" id="2.30.30.40">
    <property type="entry name" value="SH3 Domains"/>
    <property type="match status" value="2"/>
</dbReference>
<dbReference type="SMART" id="SM00326">
    <property type="entry name" value="SH3"/>
    <property type="match status" value="2"/>
</dbReference>
<reference evidence="5" key="1">
    <citation type="submission" date="2018-11" db="EMBL/GenBank/DDBJ databases">
        <authorList>
            <person name="Alioto T."/>
            <person name="Alioto T."/>
        </authorList>
    </citation>
    <scope>NUCLEOTIDE SEQUENCE</scope>
</reference>
<evidence type="ECO:0000259" key="4">
    <source>
        <dbReference type="PROSITE" id="PS50002"/>
    </source>
</evidence>
<dbReference type="PANTHER" id="PTHR46218">
    <property type="entry name" value="LASP"/>
    <property type="match status" value="1"/>
</dbReference>
<evidence type="ECO:0000256" key="3">
    <source>
        <dbReference type="PROSITE-ProRule" id="PRU00192"/>
    </source>
</evidence>
<evidence type="ECO:0000313" key="5">
    <source>
        <dbReference type="EMBL" id="VDI51073.1"/>
    </source>
</evidence>
<dbReference type="AlphaFoldDB" id="A0A8B6FL97"/>
<proteinExistence type="predicted"/>
<evidence type="ECO:0000256" key="2">
    <source>
        <dbReference type="ARBA" id="ARBA00022737"/>
    </source>
</evidence>
<dbReference type="PROSITE" id="PS50002">
    <property type="entry name" value="SH3"/>
    <property type="match status" value="2"/>
</dbReference>
<keyword evidence="1 3" id="KW-0728">SH3 domain</keyword>
<gene>
    <name evidence="5" type="ORF">MGAL_10B009983</name>
</gene>
<feature type="domain" description="SH3" evidence="4">
    <location>
        <begin position="75"/>
        <end position="136"/>
    </location>
</feature>
<dbReference type="Proteomes" id="UP000596742">
    <property type="component" value="Unassembled WGS sequence"/>
</dbReference>
<feature type="domain" description="SH3" evidence="4">
    <location>
        <begin position="1"/>
        <end position="58"/>
    </location>
</feature>
<keyword evidence="2" id="KW-0677">Repeat</keyword>
<dbReference type="PANTHER" id="PTHR46218:SF4">
    <property type="entry name" value="LIM AND SH3 DOMAIN PROTEIN LASP"/>
    <property type="match status" value="1"/>
</dbReference>